<evidence type="ECO:0000313" key="2">
    <source>
        <dbReference type="Proteomes" id="UP000315295"/>
    </source>
</evidence>
<name>A0A540KZ42_MALBA</name>
<accession>A0A540KZ42</accession>
<gene>
    <name evidence="1" type="ORF">C1H46_035180</name>
</gene>
<dbReference type="AlphaFoldDB" id="A0A540KZ42"/>
<comment type="caution">
    <text evidence="1">The sequence shown here is derived from an EMBL/GenBank/DDBJ whole genome shotgun (WGS) entry which is preliminary data.</text>
</comment>
<organism evidence="1 2">
    <name type="scientific">Malus baccata</name>
    <name type="common">Siberian crab apple</name>
    <name type="synonym">Pyrus baccata</name>
    <dbReference type="NCBI Taxonomy" id="106549"/>
    <lineage>
        <taxon>Eukaryota</taxon>
        <taxon>Viridiplantae</taxon>
        <taxon>Streptophyta</taxon>
        <taxon>Embryophyta</taxon>
        <taxon>Tracheophyta</taxon>
        <taxon>Spermatophyta</taxon>
        <taxon>Magnoliopsida</taxon>
        <taxon>eudicotyledons</taxon>
        <taxon>Gunneridae</taxon>
        <taxon>Pentapetalae</taxon>
        <taxon>rosids</taxon>
        <taxon>fabids</taxon>
        <taxon>Rosales</taxon>
        <taxon>Rosaceae</taxon>
        <taxon>Amygdaloideae</taxon>
        <taxon>Maleae</taxon>
        <taxon>Malus</taxon>
    </lineage>
</organism>
<dbReference type="STRING" id="106549.A0A540KZ42"/>
<evidence type="ECO:0000313" key="1">
    <source>
        <dbReference type="EMBL" id="TQD79272.1"/>
    </source>
</evidence>
<keyword evidence="2" id="KW-1185">Reference proteome</keyword>
<protein>
    <submittedName>
        <fullName evidence="1">Uncharacterized protein</fullName>
    </submittedName>
</protein>
<sequence>MVVHEEVLRVIQMVRAPPLTLLFVSSSFLSLQVANMVESVELPTSLSILPFRNKVLLPSAIIRIRCTSPNWYL</sequence>
<dbReference type="Proteomes" id="UP000315295">
    <property type="component" value="Unassembled WGS sequence"/>
</dbReference>
<dbReference type="EMBL" id="VIEB01000866">
    <property type="protein sequence ID" value="TQD79272.1"/>
    <property type="molecule type" value="Genomic_DNA"/>
</dbReference>
<reference evidence="1 2" key="1">
    <citation type="journal article" date="2019" name="G3 (Bethesda)">
        <title>Sequencing of a Wild Apple (Malus baccata) Genome Unravels the Differences Between Cultivated and Wild Apple Species Regarding Disease Resistance and Cold Tolerance.</title>
        <authorList>
            <person name="Chen X."/>
        </authorList>
    </citation>
    <scope>NUCLEOTIDE SEQUENCE [LARGE SCALE GENOMIC DNA]</scope>
    <source>
        <strain evidence="2">cv. Shandingzi</strain>
        <tissue evidence="1">Leaves</tissue>
    </source>
</reference>
<proteinExistence type="predicted"/>